<evidence type="ECO:0000313" key="2">
    <source>
        <dbReference type="Proteomes" id="UP001152795"/>
    </source>
</evidence>
<dbReference type="Proteomes" id="UP001152795">
    <property type="component" value="Unassembled WGS sequence"/>
</dbReference>
<name>A0A6S7HK23_PARCT</name>
<sequence>MYVADARSRAFLPDSPVPNEINDDVTKMIHSLVENLPMTVEKLEELKSATVEDEVCSS</sequence>
<reference evidence="1" key="1">
    <citation type="submission" date="2020-04" db="EMBL/GenBank/DDBJ databases">
        <authorList>
            <person name="Alioto T."/>
            <person name="Alioto T."/>
            <person name="Gomez Garrido J."/>
        </authorList>
    </citation>
    <scope>NUCLEOTIDE SEQUENCE</scope>
    <source>
        <strain evidence="1">A484AB</strain>
    </source>
</reference>
<keyword evidence="2" id="KW-1185">Reference proteome</keyword>
<evidence type="ECO:0000313" key="1">
    <source>
        <dbReference type="EMBL" id="CAB4006355.1"/>
    </source>
</evidence>
<dbReference type="AlphaFoldDB" id="A0A6S7HK23"/>
<accession>A0A6S7HK23</accession>
<protein>
    <submittedName>
        <fullName evidence="1">Uncharacterized protein</fullName>
    </submittedName>
</protein>
<organism evidence="1 2">
    <name type="scientific">Paramuricea clavata</name>
    <name type="common">Red gorgonian</name>
    <name type="synonym">Violescent sea-whip</name>
    <dbReference type="NCBI Taxonomy" id="317549"/>
    <lineage>
        <taxon>Eukaryota</taxon>
        <taxon>Metazoa</taxon>
        <taxon>Cnidaria</taxon>
        <taxon>Anthozoa</taxon>
        <taxon>Octocorallia</taxon>
        <taxon>Malacalcyonacea</taxon>
        <taxon>Plexauridae</taxon>
        <taxon>Paramuricea</taxon>
    </lineage>
</organism>
<dbReference type="EMBL" id="CACRXK020005488">
    <property type="protein sequence ID" value="CAB4006355.1"/>
    <property type="molecule type" value="Genomic_DNA"/>
</dbReference>
<gene>
    <name evidence="1" type="ORF">PACLA_8A070321</name>
</gene>
<comment type="caution">
    <text evidence="1">The sequence shown here is derived from an EMBL/GenBank/DDBJ whole genome shotgun (WGS) entry which is preliminary data.</text>
</comment>
<proteinExistence type="predicted"/>